<evidence type="ECO:0000313" key="8">
    <source>
        <dbReference type="Proteomes" id="UP001176521"/>
    </source>
</evidence>
<comment type="cofactor">
    <cofactor evidence="1">
        <name>heme</name>
        <dbReference type="ChEBI" id="CHEBI:30413"/>
    </cofactor>
</comment>
<sequence>MTSAAGARFEVDVATLVKATLALGLLSVFALPILKFIIRPYTHPLRVLNGPKSKHWYWGSWDKATYVNGQFERNFNETIKEYGPVFSLVGLGRKPSLAVCDHRAVSKILLQTPYSRHARANGILRRHVGRGLLTEQGPTHRRQRKIAHPAFTANAVFDMAPVFREKTDRLVTRLHNHIKTLADPSAATHGTKLNIALDLNCVALDIIGSAGFGYEFNALLNTSQESTELERAFASCMHMISTGTLYAALRVAFGEPIVTIGRLLRVKEQAELDKARAVVESVSADLVRRAKKNAEEGDSSSARDVLSLMVRANVAEDVKPTQRLSDLELQQMVPVFMIAGHETTSTATSWACYSMIQGERGLELQTRLREELNSAQAAGWRDDAHVLDALPYLDSFVRETLRFHCPVRQMGREAPFDDVLPLSRPVTLKDGTKTDKIRVKKGDICFLSIVWLNTCEELWGPDGRDFKPERWLPEDHPHYERGLQMDPSVKELKGVFSHLLTFGGVSIMEMKYILSALISNFDLLPPNLPGEDAVKIMSVTQIVAHPMIEGEWEKGLAMPVRIRARSA</sequence>
<dbReference type="PANTHER" id="PTHR24305:SF166">
    <property type="entry name" value="CYTOCHROME P450 12A4, MITOCHONDRIAL-RELATED"/>
    <property type="match status" value="1"/>
</dbReference>
<dbReference type="InterPro" id="IPR002403">
    <property type="entry name" value="Cyt_P450_E_grp-IV"/>
</dbReference>
<dbReference type="GO" id="GO:0016705">
    <property type="term" value="F:oxidoreductase activity, acting on paired donors, with incorporation or reduction of molecular oxygen"/>
    <property type="evidence" value="ECO:0007669"/>
    <property type="project" value="InterPro"/>
</dbReference>
<evidence type="ECO:0008006" key="9">
    <source>
        <dbReference type="Google" id="ProtNLM"/>
    </source>
</evidence>
<name>A0AAN6GF18_9BASI</name>
<dbReference type="Pfam" id="PF00067">
    <property type="entry name" value="p450"/>
    <property type="match status" value="1"/>
</dbReference>
<keyword evidence="6" id="KW-0812">Transmembrane</keyword>
<evidence type="ECO:0000313" key="7">
    <source>
        <dbReference type="EMBL" id="KAK0529979.1"/>
    </source>
</evidence>
<dbReference type="AlphaFoldDB" id="A0AAN6GF18"/>
<proteinExistence type="inferred from homology"/>
<keyword evidence="5" id="KW-0408">Iron</keyword>
<dbReference type="InterPro" id="IPR050121">
    <property type="entry name" value="Cytochrome_P450_monoxygenase"/>
</dbReference>
<feature type="transmembrane region" description="Helical" evidence="6">
    <location>
        <begin position="20"/>
        <end position="38"/>
    </location>
</feature>
<evidence type="ECO:0000256" key="1">
    <source>
        <dbReference type="ARBA" id="ARBA00001971"/>
    </source>
</evidence>
<dbReference type="Gene3D" id="1.10.630.10">
    <property type="entry name" value="Cytochrome P450"/>
    <property type="match status" value="1"/>
</dbReference>
<evidence type="ECO:0000256" key="3">
    <source>
        <dbReference type="ARBA" id="ARBA00022723"/>
    </source>
</evidence>
<dbReference type="PRINTS" id="PR00465">
    <property type="entry name" value="EP450IV"/>
</dbReference>
<reference evidence="7" key="1">
    <citation type="journal article" date="2023" name="PhytoFront">
        <title>Draft Genome Resources of Seven Strains of Tilletia horrida, Causal Agent of Kernel Smut of Rice.</title>
        <authorList>
            <person name="Khanal S."/>
            <person name="Antony Babu S."/>
            <person name="Zhou X.G."/>
        </authorList>
    </citation>
    <scope>NUCLEOTIDE SEQUENCE</scope>
    <source>
        <strain evidence="7">TX3</strain>
    </source>
</reference>
<evidence type="ECO:0000256" key="4">
    <source>
        <dbReference type="ARBA" id="ARBA00023002"/>
    </source>
</evidence>
<organism evidence="7 8">
    <name type="scientific">Tilletia horrida</name>
    <dbReference type="NCBI Taxonomy" id="155126"/>
    <lineage>
        <taxon>Eukaryota</taxon>
        <taxon>Fungi</taxon>
        <taxon>Dikarya</taxon>
        <taxon>Basidiomycota</taxon>
        <taxon>Ustilaginomycotina</taxon>
        <taxon>Exobasidiomycetes</taxon>
        <taxon>Tilletiales</taxon>
        <taxon>Tilletiaceae</taxon>
        <taxon>Tilletia</taxon>
    </lineage>
</organism>
<dbReference type="SUPFAM" id="SSF48264">
    <property type="entry name" value="Cytochrome P450"/>
    <property type="match status" value="1"/>
</dbReference>
<keyword evidence="6" id="KW-0472">Membrane</keyword>
<comment type="caution">
    <text evidence="7">The sequence shown here is derived from an EMBL/GenBank/DDBJ whole genome shotgun (WGS) entry which is preliminary data.</text>
</comment>
<gene>
    <name evidence="7" type="ORF">OC842_004076</name>
</gene>
<dbReference type="GO" id="GO:0004497">
    <property type="term" value="F:monooxygenase activity"/>
    <property type="evidence" value="ECO:0007669"/>
    <property type="project" value="InterPro"/>
</dbReference>
<evidence type="ECO:0000256" key="6">
    <source>
        <dbReference type="SAM" id="Phobius"/>
    </source>
</evidence>
<accession>A0AAN6GF18</accession>
<dbReference type="GO" id="GO:0020037">
    <property type="term" value="F:heme binding"/>
    <property type="evidence" value="ECO:0007669"/>
    <property type="project" value="InterPro"/>
</dbReference>
<comment type="similarity">
    <text evidence="2">Belongs to the cytochrome P450 family.</text>
</comment>
<keyword evidence="6" id="KW-1133">Transmembrane helix</keyword>
<dbReference type="InterPro" id="IPR036396">
    <property type="entry name" value="Cyt_P450_sf"/>
</dbReference>
<evidence type="ECO:0000256" key="5">
    <source>
        <dbReference type="ARBA" id="ARBA00023004"/>
    </source>
</evidence>
<dbReference type="GO" id="GO:0005506">
    <property type="term" value="F:iron ion binding"/>
    <property type="evidence" value="ECO:0007669"/>
    <property type="project" value="InterPro"/>
</dbReference>
<dbReference type="Proteomes" id="UP001176521">
    <property type="component" value="Unassembled WGS sequence"/>
</dbReference>
<dbReference type="EMBL" id="JAPDMQ010000228">
    <property type="protein sequence ID" value="KAK0529979.1"/>
    <property type="molecule type" value="Genomic_DNA"/>
</dbReference>
<evidence type="ECO:0000256" key="2">
    <source>
        <dbReference type="ARBA" id="ARBA00010617"/>
    </source>
</evidence>
<dbReference type="PANTHER" id="PTHR24305">
    <property type="entry name" value="CYTOCHROME P450"/>
    <property type="match status" value="1"/>
</dbReference>
<keyword evidence="8" id="KW-1185">Reference proteome</keyword>
<keyword evidence="4" id="KW-0560">Oxidoreductase</keyword>
<protein>
    <recommendedName>
        <fullName evidence="9">Cytochrome P450</fullName>
    </recommendedName>
</protein>
<keyword evidence="3" id="KW-0479">Metal-binding</keyword>
<dbReference type="InterPro" id="IPR001128">
    <property type="entry name" value="Cyt_P450"/>
</dbReference>